<dbReference type="STRING" id="1230458.C484_22388"/>
<dbReference type="PROSITE" id="PS51257">
    <property type="entry name" value="PROKAR_LIPOPROTEIN"/>
    <property type="match status" value="1"/>
</dbReference>
<proteinExistence type="predicted"/>
<dbReference type="Proteomes" id="UP000011648">
    <property type="component" value="Unassembled WGS sequence"/>
</dbReference>
<dbReference type="EMBL" id="AOIL01000070">
    <property type="protein sequence ID" value="ELY84943.1"/>
    <property type="molecule type" value="Genomic_DNA"/>
</dbReference>
<reference evidence="1 2" key="1">
    <citation type="journal article" date="2014" name="PLoS Genet.">
        <title>Phylogenetically driven sequencing of extremely halophilic archaea reveals strategies for static and dynamic osmo-response.</title>
        <authorList>
            <person name="Becker E.A."/>
            <person name="Seitzer P.M."/>
            <person name="Tritt A."/>
            <person name="Larsen D."/>
            <person name="Krusor M."/>
            <person name="Yao A.I."/>
            <person name="Wu D."/>
            <person name="Madern D."/>
            <person name="Eisen J.A."/>
            <person name="Darling A.E."/>
            <person name="Facciotti M.T."/>
        </authorList>
    </citation>
    <scope>NUCLEOTIDE SEQUENCE [LARGE SCALE GENOMIC DNA]</scope>
    <source>
        <strain evidence="1 2">DSM 12281</strain>
    </source>
</reference>
<name>L9ZIH0_9EURY</name>
<evidence type="ECO:0000313" key="2">
    <source>
        <dbReference type="Proteomes" id="UP000011648"/>
    </source>
</evidence>
<gene>
    <name evidence="1" type="ORF">C484_22388</name>
</gene>
<evidence type="ECO:0000313" key="1">
    <source>
        <dbReference type="EMBL" id="ELY84943.1"/>
    </source>
</evidence>
<organism evidence="1 2">
    <name type="scientific">Natrialba taiwanensis DSM 12281</name>
    <dbReference type="NCBI Taxonomy" id="1230458"/>
    <lineage>
        <taxon>Archaea</taxon>
        <taxon>Methanobacteriati</taxon>
        <taxon>Methanobacteriota</taxon>
        <taxon>Stenosarchaea group</taxon>
        <taxon>Halobacteria</taxon>
        <taxon>Halobacteriales</taxon>
        <taxon>Natrialbaceae</taxon>
        <taxon>Natrialba</taxon>
    </lineage>
</organism>
<dbReference type="AlphaFoldDB" id="L9ZIH0"/>
<comment type="caution">
    <text evidence="1">The sequence shown here is derived from an EMBL/GenBank/DDBJ whole genome shotgun (WGS) entry which is preliminary data.</text>
</comment>
<sequence>MLPEQIRNMNRRQCVVGIATLSSSAVAGCFSREPGGTQQLNLTPTDDRDVETVSSTMFDEDVTPICAEGESLTATVDGPNADAVAAHEFVRDTESGRYGVRGRIEPGERGNIPSIRAAFDDGSSESTRVYGHDADETSLFTITTADGAADEIGEYTLTVRDGETADIGRVSEQYATVDGDWGQIGTYDGSPVYGYSATVANDHDEAIELYPRLKAYLDETTVAYSGTAIESAIDVAPGETRAVLFPYPRCDPGSIVTVEAWLDWSTMLYP</sequence>
<dbReference type="PATRIC" id="fig|1230458.4.peg.4524"/>
<keyword evidence="2" id="KW-1185">Reference proteome</keyword>
<accession>L9ZIH0</accession>
<protein>
    <submittedName>
        <fullName evidence="1">Uncharacterized protein</fullName>
    </submittedName>
</protein>